<evidence type="ECO:0000313" key="2">
    <source>
        <dbReference type="Proteomes" id="UP000008178"/>
    </source>
</evidence>
<dbReference type="EMBL" id="CP003040">
    <property type="protein sequence ID" value="AEN95988.1"/>
    <property type="molecule type" value="Genomic_DNA"/>
</dbReference>
<dbReference type="RefSeq" id="WP_014079033.1">
    <property type="nucleotide sequence ID" value="NC_015977.1"/>
</dbReference>
<organism evidence="1 2">
    <name type="scientific">Roseburia hominis (strain DSM 16839 / JCM 17582 / NCIMB 14029 / A2-183)</name>
    <dbReference type="NCBI Taxonomy" id="585394"/>
    <lineage>
        <taxon>Bacteria</taxon>
        <taxon>Bacillati</taxon>
        <taxon>Bacillota</taxon>
        <taxon>Clostridia</taxon>
        <taxon>Lachnospirales</taxon>
        <taxon>Lachnospiraceae</taxon>
        <taxon>Roseburia</taxon>
    </lineage>
</organism>
<sequence length="85" mass="9963">MIWFAVLRSYKDAHAKKIVQRILNGTDKDKLLETVVHLETEQQKALFEQFEKADAEILDRREQHTASYSIGRIHPCHTKIRCEDA</sequence>
<protein>
    <submittedName>
        <fullName evidence="1">Uncharacterized protein</fullName>
    </submittedName>
</protein>
<keyword evidence="2" id="KW-1185">Reference proteome</keyword>
<dbReference type="AlphaFoldDB" id="G2T0Z4"/>
<dbReference type="Proteomes" id="UP000008178">
    <property type="component" value="Chromosome"/>
</dbReference>
<dbReference type="HOGENOM" id="CLU_2510613_0_0_9"/>
<proteinExistence type="predicted"/>
<dbReference type="KEGG" id="rho:RHOM_04330"/>
<dbReference type="GeneID" id="93722711"/>
<name>G2T0Z4_ROSHA</name>
<dbReference type="BioCyc" id="RHOM585394:G1H02-879-MONOMER"/>
<gene>
    <name evidence="1" type="ordered locus">RHOM_04330</name>
</gene>
<reference evidence="1 2" key="1">
    <citation type="journal article" date="2015" name="Genome Announc.">
        <title>Complete genome sequence of the human gut symbiont Roseburia hominis.</title>
        <authorList>
            <person name="Travis A.J."/>
            <person name="Kelly D."/>
            <person name="Flint H.J."/>
            <person name="Aminov R.I."/>
        </authorList>
    </citation>
    <scope>NUCLEOTIDE SEQUENCE [LARGE SCALE GENOMIC DNA]</scope>
    <source>
        <strain evidence="2">DSM 16839 / JCM 17582 / NCIMB 14029 / A2-183</strain>
    </source>
</reference>
<dbReference type="STRING" id="585394.RHOM_04330"/>
<evidence type="ECO:0000313" key="1">
    <source>
        <dbReference type="EMBL" id="AEN95988.1"/>
    </source>
</evidence>
<accession>G2T0Z4</accession>